<evidence type="ECO:0000313" key="1">
    <source>
        <dbReference type="EMBL" id="PRZ12682.1"/>
    </source>
</evidence>
<accession>A0ABX5EL68</accession>
<comment type="caution">
    <text evidence="1">The sequence shown here is derived from an EMBL/GenBank/DDBJ whole genome shotgun (WGS) entry which is preliminary data.</text>
</comment>
<organism evidence="1 2">
    <name type="scientific">Laceyella sediminis</name>
    <dbReference type="NCBI Taxonomy" id="573074"/>
    <lineage>
        <taxon>Bacteria</taxon>
        <taxon>Bacillati</taxon>
        <taxon>Bacillota</taxon>
        <taxon>Bacilli</taxon>
        <taxon>Bacillales</taxon>
        <taxon>Thermoactinomycetaceae</taxon>
        <taxon>Laceyella</taxon>
    </lineage>
</organism>
<proteinExistence type="predicted"/>
<sequence>MMGEPQTRAIVCSNYAEREVELGGSIDFSFNYLFTHFAHSIYVLVELIKGGDSLIKCSTCFLNLPISSFLDEFTTKS</sequence>
<dbReference type="EMBL" id="PVTZ01000012">
    <property type="protein sequence ID" value="PRZ12682.1"/>
    <property type="molecule type" value="Genomic_DNA"/>
</dbReference>
<name>A0ABX5EL68_9BACL</name>
<evidence type="ECO:0000313" key="2">
    <source>
        <dbReference type="Proteomes" id="UP000238836"/>
    </source>
</evidence>
<reference evidence="1 2" key="1">
    <citation type="submission" date="2018-03" db="EMBL/GenBank/DDBJ databases">
        <title>Genomic Encyclopedia of Archaeal and Bacterial Type Strains, Phase II (KMG-II): from individual species to whole genera.</title>
        <authorList>
            <person name="Goeker M."/>
        </authorList>
    </citation>
    <scope>NUCLEOTIDE SEQUENCE [LARGE SCALE GENOMIC DNA]</scope>
    <source>
        <strain evidence="1 2">RHA1</strain>
    </source>
</reference>
<gene>
    <name evidence="1" type="ORF">CLV36_11279</name>
</gene>
<dbReference type="Proteomes" id="UP000238836">
    <property type="component" value="Unassembled WGS sequence"/>
</dbReference>
<keyword evidence="2" id="KW-1185">Reference proteome</keyword>
<protein>
    <submittedName>
        <fullName evidence="1">Uncharacterized protein</fullName>
    </submittedName>
</protein>